<dbReference type="AlphaFoldDB" id="A0A840CTP6"/>
<evidence type="ECO:0000313" key="1">
    <source>
        <dbReference type="EMBL" id="MBB4037548.1"/>
    </source>
</evidence>
<sequence length="1037" mass="119203">MASIELYIDNQLCETENPENFSIYLKRQFLNPAELSTKDAQKSYDITLPATATNNIIFGYTNVEEVKGKFARLYDAQLLVNGIRIFDGKFKLSEITRTSYKGNLGVPAPKTVKDIFGEMKLSDSAPMEIEFDDFVESVNNINTKAKEEIQKCIFPYVLYGLLPKNSKDSSGYIYSPRLEWDDTVILGNQHLPPSINVMMMLKHIFETKEYTLHGTALDDTRLNSLYMSYKNAPDYIMPWNYGSQGYVKISGEWENGKGENLVLEKNGIFTRYPGWDFYTGDLFNSTNAMINDSQIIDPGGNFSIDPVSQNGRTWNKCKLTIPKSGYYKIRFKANLEIDHSHNNWFWQDPDTGFHFAGGISNNYNNYLRQRRYEIKLLRDHGNGDFGLYESRIDGVYYDDNLNQNNNMDINQPSLFPKYFPQMFKNKDGKPKQVMFIDPKQNPNLVAGLSWGYVTQNYNLKGDSPTTEYGRVLVAKPSKSWDNSSSFDITKTGIDNPGYWYYGKLSDFEDDDTTDIDISVGERKSGFVFDAKGLLEPISNPNESSVILYKYKLEENKIYRIYTPADSQWIGNIHMYDSKNEVVESEKRYVVLPGEKKDIDTSDGLIYLSLYLSMKTADREFDVTDTISIKEIKRASDDNKYDWKLSDKFKATIDNSPESYARRGYNKNGNYMGNNDWFADGEVNAIVWLEENEKLTIAATSDDGCMKKGSGTDWGWTFQKLDYDLEIAPFRTDKDWLKIDNEGRGTEIMDWNDDSNFQTGAIDLIKFLPNDVSADDFINNFCKAFNLTLSQVTPSAFSLDLRQQAKTERTHIIDLDSKTAVTQSKNQSMNLPLSYSIGFTLNENEEGYVKSPKEEGGILYTGSEDGEKKEQKNNFSYNWFKDIVKTESATKQVRLPLPVISEAEVWSDEKKYSESMDRFTNLSLRFWYYNGLLNDLGATFKFSKNVQDLKLAKVSNTLPEQNRLSYRDEENTILRNYFTLLTDASNAYTTVECHLTPDEYNKLPDSWVKLNSDLYYVTEVDGYDPMCKKKATLKLIRR</sequence>
<comment type="caution">
    <text evidence="1">The sequence shown here is derived from an EMBL/GenBank/DDBJ whole genome shotgun (WGS) entry which is preliminary data.</text>
</comment>
<keyword evidence="2" id="KW-1185">Reference proteome</keyword>
<proteinExistence type="predicted"/>
<accession>A0A840CTP6</accession>
<dbReference type="EMBL" id="JACIEP010000014">
    <property type="protein sequence ID" value="MBB4037548.1"/>
    <property type="molecule type" value="Genomic_DNA"/>
</dbReference>
<protein>
    <submittedName>
        <fullName evidence="1">Uncharacterized protein</fullName>
    </submittedName>
</protein>
<reference evidence="1 2" key="1">
    <citation type="submission" date="2020-08" db="EMBL/GenBank/DDBJ databases">
        <title>Genomic Encyclopedia of Type Strains, Phase IV (KMG-IV): sequencing the most valuable type-strain genomes for metagenomic binning, comparative biology and taxonomic classification.</title>
        <authorList>
            <person name="Goeker M."/>
        </authorList>
    </citation>
    <scope>NUCLEOTIDE SEQUENCE [LARGE SCALE GENOMIC DNA]</scope>
    <source>
        <strain evidence="1 2">DSM 104969</strain>
    </source>
</reference>
<organism evidence="1 2">
    <name type="scientific">Dysgonomonas hofstadii</name>
    <dbReference type="NCBI Taxonomy" id="637886"/>
    <lineage>
        <taxon>Bacteria</taxon>
        <taxon>Pseudomonadati</taxon>
        <taxon>Bacteroidota</taxon>
        <taxon>Bacteroidia</taxon>
        <taxon>Bacteroidales</taxon>
        <taxon>Dysgonomonadaceae</taxon>
        <taxon>Dysgonomonas</taxon>
    </lineage>
</organism>
<evidence type="ECO:0000313" key="2">
    <source>
        <dbReference type="Proteomes" id="UP000555103"/>
    </source>
</evidence>
<name>A0A840CTP6_9BACT</name>
<dbReference type="Proteomes" id="UP000555103">
    <property type="component" value="Unassembled WGS sequence"/>
</dbReference>
<dbReference type="RefSeq" id="WP_183308385.1">
    <property type="nucleotide sequence ID" value="NZ_JACIEP010000014.1"/>
</dbReference>
<gene>
    <name evidence="1" type="ORF">GGR21_003465</name>
</gene>